<comment type="caution">
    <text evidence="2">The sequence shown here is derived from an EMBL/GenBank/DDBJ whole genome shotgun (WGS) entry which is preliminary data.</text>
</comment>
<gene>
    <name evidence="2" type="ORF">Dcae01_00573</name>
</gene>
<name>A0ABP9U8D2_9DEIO</name>
<dbReference type="Proteomes" id="UP001423409">
    <property type="component" value="Unassembled WGS sequence"/>
</dbReference>
<dbReference type="InterPro" id="IPR011990">
    <property type="entry name" value="TPR-like_helical_dom_sf"/>
</dbReference>
<evidence type="ECO:0008006" key="4">
    <source>
        <dbReference type="Google" id="ProtNLM"/>
    </source>
</evidence>
<protein>
    <recommendedName>
        <fullName evidence="4">Tetratricopeptide repeat protein</fullName>
    </recommendedName>
</protein>
<evidence type="ECO:0000313" key="3">
    <source>
        <dbReference type="Proteomes" id="UP001423409"/>
    </source>
</evidence>
<keyword evidence="1" id="KW-0732">Signal</keyword>
<sequence>MRSVKRLPRLTLTLLLAGALALPGAGATLVAPPQPAPVARSVQAATKLLTPDEVIVLMNAGRLTDAETAARAAWAAHPESARSLLLLARIQARQGRLPEARAALGRAQTLPQWASRNSGCPSSRPAI</sequence>
<accession>A0ABP9U8D2</accession>
<evidence type="ECO:0000313" key="2">
    <source>
        <dbReference type="EMBL" id="GAA5439078.1"/>
    </source>
</evidence>
<dbReference type="Pfam" id="PF13432">
    <property type="entry name" value="TPR_16"/>
    <property type="match status" value="1"/>
</dbReference>
<keyword evidence="3" id="KW-1185">Reference proteome</keyword>
<proteinExistence type="predicted"/>
<feature type="signal peptide" evidence="1">
    <location>
        <begin position="1"/>
        <end position="27"/>
    </location>
</feature>
<evidence type="ECO:0000256" key="1">
    <source>
        <dbReference type="SAM" id="SignalP"/>
    </source>
</evidence>
<feature type="chain" id="PRO_5045596065" description="Tetratricopeptide repeat protein" evidence="1">
    <location>
        <begin position="28"/>
        <end position="127"/>
    </location>
</feature>
<dbReference type="Gene3D" id="1.25.40.10">
    <property type="entry name" value="Tetratricopeptide repeat domain"/>
    <property type="match status" value="1"/>
</dbReference>
<dbReference type="EMBL" id="BAABQU010000005">
    <property type="protein sequence ID" value="GAA5439078.1"/>
    <property type="molecule type" value="Genomic_DNA"/>
</dbReference>
<dbReference type="SUPFAM" id="SSF48452">
    <property type="entry name" value="TPR-like"/>
    <property type="match status" value="1"/>
</dbReference>
<reference evidence="2 3" key="1">
    <citation type="submission" date="2024-02" db="EMBL/GenBank/DDBJ databases">
        <title>Deinococcus caeni NBRC 101312.</title>
        <authorList>
            <person name="Ichikawa N."/>
            <person name="Katano-Makiyama Y."/>
            <person name="Hidaka K."/>
        </authorList>
    </citation>
    <scope>NUCLEOTIDE SEQUENCE [LARGE SCALE GENOMIC DNA]</scope>
    <source>
        <strain evidence="2 3">NBRC 101312</strain>
    </source>
</reference>
<organism evidence="2 3">
    <name type="scientific">Deinococcus caeni</name>
    <dbReference type="NCBI Taxonomy" id="569127"/>
    <lineage>
        <taxon>Bacteria</taxon>
        <taxon>Thermotogati</taxon>
        <taxon>Deinococcota</taxon>
        <taxon>Deinococci</taxon>
        <taxon>Deinococcales</taxon>
        <taxon>Deinococcaceae</taxon>
        <taxon>Deinococcus</taxon>
    </lineage>
</organism>